<keyword evidence="2" id="KW-1185">Reference proteome</keyword>
<dbReference type="Proteomes" id="UP001322277">
    <property type="component" value="Chromosome 5"/>
</dbReference>
<reference evidence="2" key="1">
    <citation type="journal article" date="2023" name="bioRxiv">
        <title>Complete genome of the Medicago anthracnose fungus, Colletotrichum destructivum, reveals a mini-chromosome-like region within a core chromosome.</title>
        <authorList>
            <person name="Lapalu N."/>
            <person name="Simon A."/>
            <person name="Lu A."/>
            <person name="Plaumann P.-L."/>
            <person name="Amselem J."/>
            <person name="Pigne S."/>
            <person name="Auger A."/>
            <person name="Koch C."/>
            <person name="Dallery J.-F."/>
            <person name="O'Connell R.J."/>
        </authorList>
    </citation>
    <scope>NUCLEOTIDE SEQUENCE [LARGE SCALE GENOMIC DNA]</scope>
    <source>
        <strain evidence="2">CBS 520.97</strain>
    </source>
</reference>
<proteinExistence type="predicted"/>
<gene>
    <name evidence="1" type="ORF">CDEST_08411</name>
</gene>
<dbReference type="EMBL" id="CP137309">
    <property type="protein sequence ID" value="WQF83397.1"/>
    <property type="molecule type" value="Genomic_DNA"/>
</dbReference>
<accession>A0AAX4IJ10</accession>
<organism evidence="1 2">
    <name type="scientific">Colletotrichum destructivum</name>
    <dbReference type="NCBI Taxonomy" id="34406"/>
    <lineage>
        <taxon>Eukaryota</taxon>
        <taxon>Fungi</taxon>
        <taxon>Dikarya</taxon>
        <taxon>Ascomycota</taxon>
        <taxon>Pezizomycotina</taxon>
        <taxon>Sordariomycetes</taxon>
        <taxon>Hypocreomycetidae</taxon>
        <taxon>Glomerellales</taxon>
        <taxon>Glomerellaceae</taxon>
        <taxon>Colletotrichum</taxon>
        <taxon>Colletotrichum destructivum species complex</taxon>
    </lineage>
</organism>
<evidence type="ECO:0000313" key="2">
    <source>
        <dbReference type="Proteomes" id="UP001322277"/>
    </source>
</evidence>
<dbReference type="GeneID" id="87944914"/>
<evidence type="ECO:0000313" key="1">
    <source>
        <dbReference type="EMBL" id="WQF83397.1"/>
    </source>
</evidence>
<name>A0AAX4IJ10_9PEZI</name>
<dbReference type="KEGG" id="cdet:87944914"/>
<sequence length="92" mass="10343">MKQTMGFVFCKGLFESIRREGGEKADEAKLFVPPSKPTHYCSYSQPPCVVVFIPRPSVDDDVCVFQLPIPNRIHRPTLILHPSSPVRVGPHL</sequence>
<dbReference type="AlphaFoldDB" id="A0AAX4IJ10"/>
<protein>
    <submittedName>
        <fullName evidence="1">Uncharacterized protein</fullName>
    </submittedName>
</protein>
<dbReference type="RefSeq" id="XP_062780621.1">
    <property type="nucleotide sequence ID" value="XM_062924570.1"/>
</dbReference>